<proteinExistence type="inferred from homology"/>
<accession>A0ABV7LAB2</accession>
<dbReference type="SUPFAM" id="SSF54637">
    <property type="entry name" value="Thioesterase/thiol ester dehydrase-isomerase"/>
    <property type="match status" value="1"/>
</dbReference>
<evidence type="ECO:0000259" key="3">
    <source>
        <dbReference type="Pfam" id="PF03061"/>
    </source>
</evidence>
<keyword evidence="5" id="KW-1185">Reference proteome</keyword>
<comment type="similarity">
    <text evidence="1">Belongs to the thioesterase PaaI family.</text>
</comment>
<dbReference type="Pfam" id="PF03061">
    <property type="entry name" value="4HBT"/>
    <property type="match status" value="1"/>
</dbReference>
<sequence>MAGRADDATAVPAGFERHDRRSAVTDPWEPLYRRVADGSYRIGFRIGPAHCNARGFLHGGVIAAIADNAMGHTYGLGLDALAPEARGSIVTLGLAVDYVATAANGSWFEVQPRLVKGGRATGFVDALVLADDAVVARANATFRNLVRG</sequence>
<dbReference type="CDD" id="cd03443">
    <property type="entry name" value="PaaI_thioesterase"/>
    <property type="match status" value="1"/>
</dbReference>
<dbReference type="Proteomes" id="UP001595528">
    <property type="component" value="Unassembled WGS sequence"/>
</dbReference>
<dbReference type="InterPro" id="IPR039298">
    <property type="entry name" value="ACOT13"/>
</dbReference>
<gene>
    <name evidence="4" type="ORF">ACFOGJ_29545</name>
</gene>
<protein>
    <submittedName>
        <fullName evidence="4">PaaI family thioesterase</fullName>
        <ecNumber evidence="4">3.1.2.-</ecNumber>
    </submittedName>
</protein>
<evidence type="ECO:0000256" key="2">
    <source>
        <dbReference type="ARBA" id="ARBA00022801"/>
    </source>
</evidence>
<dbReference type="RefSeq" id="WP_379906906.1">
    <property type="nucleotide sequence ID" value="NZ_JBHRTR010000054.1"/>
</dbReference>
<dbReference type="GO" id="GO:0016787">
    <property type="term" value="F:hydrolase activity"/>
    <property type="evidence" value="ECO:0007669"/>
    <property type="project" value="UniProtKB-KW"/>
</dbReference>
<dbReference type="PANTHER" id="PTHR21660:SF1">
    <property type="entry name" value="ACYL-COENZYME A THIOESTERASE 13"/>
    <property type="match status" value="1"/>
</dbReference>
<dbReference type="EC" id="3.1.2.-" evidence="4"/>
<dbReference type="PANTHER" id="PTHR21660">
    <property type="entry name" value="THIOESTERASE SUPERFAMILY MEMBER-RELATED"/>
    <property type="match status" value="1"/>
</dbReference>
<dbReference type="Gene3D" id="3.10.129.10">
    <property type="entry name" value="Hotdog Thioesterase"/>
    <property type="match status" value="1"/>
</dbReference>
<evidence type="ECO:0000313" key="4">
    <source>
        <dbReference type="EMBL" id="MFC3231429.1"/>
    </source>
</evidence>
<organism evidence="4 5">
    <name type="scientific">Marinibaculum pumilum</name>
    <dbReference type="NCBI Taxonomy" id="1766165"/>
    <lineage>
        <taxon>Bacteria</taxon>
        <taxon>Pseudomonadati</taxon>
        <taxon>Pseudomonadota</taxon>
        <taxon>Alphaproteobacteria</taxon>
        <taxon>Rhodospirillales</taxon>
        <taxon>Rhodospirillaceae</taxon>
        <taxon>Marinibaculum</taxon>
    </lineage>
</organism>
<dbReference type="EMBL" id="JBHRTR010000054">
    <property type="protein sequence ID" value="MFC3231429.1"/>
    <property type="molecule type" value="Genomic_DNA"/>
</dbReference>
<feature type="domain" description="Thioesterase" evidence="3">
    <location>
        <begin position="55"/>
        <end position="132"/>
    </location>
</feature>
<dbReference type="InterPro" id="IPR029069">
    <property type="entry name" value="HotDog_dom_sf"/>
</dbReference>
<evidence type="ECO:0000256" key="1">
    <source>
        <dbReference type="ARBA" id="ARBA00008324"/>
    </source>
</evidence>
<dbReference type="InterPro" id="IPR006683">
    <property type="entry name" value="Thioestr_dom"/>
</dbReference>
<keyword evidence="2 4" id="KW-0378">Hydrolase</keyword>
<evidence type="ECO:0000313" key="5">
    <source>
        <dbReference type="Proteomes" id="UP001595528"/>
    </source>
</evidence>
<name>A0ABV7LAB2_9PROT</name>
<comment type="caution">
    <text evidence="4">The sequence shown here is derived from an EMBL/GenBank/DDBJ whole genome shotgun (WGS) entry which is preliminary data.</text>
</comment>
<reference evidence="5" key="1">
    <citation type="journal article" date="2019" name="Int. J. Syst. Evol. Microbiol.">
        <title>The Global Catalogue of Microorganisms (GCM) 10K type strain sequencing project: providing services to taxonomists for standard genome sequencing and annotation.</title>
        <authorList>
            <consortium name="The Broad Institute Genomics Platform"/>
            <consortium name="The Broad Institute Genome Sequencing Center for Infectious Disease"/>
            <person name="Wu L."/>
            <person name="Ma J."/>
        </authorList>
    </citation>
    <scope>NUCLEOTIDE SEQUENCE [LARGE SCALE GENOMIC DNA]</scope>
    <source>
        <strain evidence="5">KCTC 42964</strain>
    </source>
</reference>